<comment type="caution">
    <text evidence="1">The sequence shown here is derived from an EMBL/GenBank/DDBJ whole genome shotgun (WGS) entry which is preliminary data.</text>
</comment>
<sequence>SEYIILNCEHCKKPVVKMHRVLLERIREAMHYTGDHNPHYYHIDCPGGFEAER</sequence>
<dbReference type="EMBL" id="BARV01018396">
    <property type="protein sequence ID" value="GAI19554.1"/>
    <property type="molecule type" value="Genomic_DNA"/>
</dbReference>
<dbReference type="AlphaFoldDB" id="X1NLJ7"/>
<evidence type="ECO:0000313" key="1">
    <source>
        <dbReference type="EMBL" id="GAI19554.1"/>
    </source>
</evidence>
<feature type="non-terminal residue" evidence="1">
    <location>
        <position position="1"/>
    </location>
</feature>
<accession>X1NLJ7</accession>
<proteinExistence type="predicted"/>
<protein>
    <submittedName>
        <fullName evidence="1">Uncharacterized protein</fullName>
    </submittedName>
</protein>
<gene>
    <name evidence="1" type="ORF">S06H3_31124</name>
</gene>
<reference evidence="1" key="1">
    <citation type="journal article" date="2014" name="Front. Microbiol.">
        <title>High frequency of phylogenetically diverse reductive dehalogenase-homologous genes in deep subseafloor sedimentary metagenomes.</title>
        <authorList>
            <person name="Kawai M."/>
            <person name="Futagami T."/>
            <person name="Toyoda A."/>
            <person name="Takaki Y."/>
            <person name="Nishi S."/>
            <person name="Hori S."/>
            <person name="Arai W."/>
            <person name="Tsubouchi T."/>
            <person name="Morono Y."/>
            <person name="Uchiyama I."/>
            <person name="Ito T."/>
            <person name="Fujiyama A."/>
            <person name="Inagaki F."/>
            <person name="Takami H."/>
        </authorList>
    </citation>
    <scope>NUCLEOTIDE SEQUENCE</scope>
    <source>
        <strain evidence="1">Expedition CK06-06</strain>
    </source>
</reference>
<name>X1NLJ7_9ZZZZ</name>
<organism evidence="1">
    <name type="scientific">marine sediment metagenome</name>
    <dbReference type="NCBI Taxonomy" id="412755"/>
    <lineage>
        <taxon>unclassified sequences</taxon>
        <taxon>metagenomes</taxon>
        <taxon>ecological metagenomes</taxon>
    </lineage>
</organism>